<dbReference type="Pfam" id="PF03466">
    <property type="entry name" value="LysR_substrate"/>
    <property type="match status" value="1"/>
</dbReference>
<dbReference type="SUPFAM" id="SSF53850">
    <property type="entry name" value="Periplasmic binding protein-like II"/>
    <property type="match status" value="1"/>
</dbReference>
<comment type="similarity">
    <text evidence="1">Belongs to the LysR transcriptional regulatory family.</text>
</comment>
<evidence type="ECO:0000259" key="5">
    <source>
        <dbReference type="Pfam" id="PF03466"/>
    </source>
</evidence>
<dbReference type="Gene3D" id="3.40.190.10">
    <property type="entry name" value="Periplasmic binding protein-like II"/>
    <property type="match status" value="2"/>
</dbReference>
<dbReference type="EMBL" id="BAAAZN010000005">
    <property type="protein sequence ID" value="GAA3543791.1"/>
    <property type="molecule type" value="Genomic_DNA"/>
</dbReference>
<reference evidence="7" key="1">
    <citation type="journal article" date="2019" name="Int. J. Syst. Evol. Microbiol.">
        <title>The Global Catalogue of Microorganisms (GCM) 10K type strain sequencing project: providing services to taxonomists for standard genome sequencing and annotation.</title>
        <authorList>
            <consortium name="The Broad Institute Genomics Platform"/>
            <consortium name="The Broad Institute Genome Sequencing Center for Infectious Disease"/>
            <person name="Wu L."/>
            <person name="Ma J."/>
        </authorList>
    </citation>
    <scope>NUCLEOTIDE SEQUENCE [LARGE SCALE GENOMIC DNA]</scope>
    <source>
        <strain evidence="7">JCM 16898</strain>
    </source>
</reference>
<dbReference type="InterPro" id="IPR005119">
    <property type="entry name" value="LysR_subst-bd"/>
</dbReference>
<evidence type="ECO:0000313" key="6">
    <source>
        <dbReference type="EMBL" id="GAA3543791.1"/>
    </source>
</evidence>
<keyword evidence="4" id="KW-0804">Transcription</keyword>
<evidence type="ECO:0000256" key="1">
    <source>
        <dbReference type="ARBA" id="ARBA00009437"/>
    </source>
</evidence>
<evidence type="ECO:0000313" key="7">
    <source>
        <dbReference type="Proteomes" id="UP001500689"/>
    </source>
</evidence>
<dbReference type="CDD" id="cd05466">
    <property type="entry name" value="PBP2_LTTR_substrate"/>
    <property type="match status" value="1"/>
</dbReference>
<comment type="caution">
    <text evidence="6">The sequence shown here is derived from an EMBL/GenBank/DDBJ whole genome shotgun (WGS) entry which is preliminary data.</text>
</comment>
<accession>A0ABP6W126</accession>
<organism evidence="6 7">
    <name type="scientific">Amycolatopsis ultiminotia</name>
    <dbReference type="NCBI Taxonomy" id="543629"/>
    <lineage>
        <taxon>Bacteria</taxon>
        <taxon>Bacillati</taxon>
        <taxon>Actinomycetota</taxon>
        <taxon>Actinomycetes</taxon>
        <taxon>Pseudonocardiales</taxon>
        <taxon>Pseudonocardiaceae</taxon>
        <taxon>Amycolatopsis</taxon>
    </lineage>
</organism>
<dbReference type="PANTHER" id="PTHR30346">
    <property type="entry name" value="TRANSCRIPTIONAL DUAL REGULATOR HCAR-RELATED"/>
    <property type="match status" value="1"/>
</dbReference>
<dbReference type="PANTHER" id="PTHR30346:SF0">
    <property type="entry name" value="HCA OPERON TRANSCRIPTIONAL ACTIVATOR HCAR"/>
    <property type="match status" value="1"/>
</dbReference>
<feature type="domain" description="LysR substrate-binding" evidence="5">
    <location>
        <begin position="5"/>
        <end position="159"/>
    </location>
</feature>
<evidence type="ECO:0000256" key="4">
    <source>
        <dbReference type="ARBA" id="ARBA00023163"/>
    </source>
</evidence>
<keyword evidence="7" id="KW-1185">Reference proteome</keyword>
<name>A0ABP6W126_9PSEU</name>
<proteinExistence type="inferred from homology"/>
<gene>
    <name evidence="6" type="ORF">GCM10022222_29320</name>
</gene>
<evidence type="ECO:0000256" key="3">
    <source>
        <dbReference type="ARBA" id="ARBA00023125"/>
    </source>
</evidence>
<keyword evidence="3" id="KW-0238">DNA-binding</keyword>
<dbReference type="Proteomes" id="UP001500689">
    <property type="component" value="Unassembled WGS sequence"/>
</dbReference>
<sequence>MLRRDDIVGALHSGEVGAALVRGNVHASGIAGTLLFEEERLAAVAAGSAPVARRELDWAELREHPLVGNTVSGATSPHDRPAGHRPDRVIECGSYDEWLALIAAGKGIGSTTTSAALAHTHSRVTYLPLRDAPTVALRLLWPTLRSTDPLLRRFSELAHSVR</sequence>
<evidence type="ECO:0000256" key="2">
    <source>
        <dbReference type="ARBA" id="ARBA00023015"/>
    </source>
</evidence>
<keyword evidence="2" id="KW-0805">Transcription regulation</keyword>
<protein>
    <recommendedName>
        <fullName evidence="5">LysR substrate-binding domain-containing protein</fullName>
    </recommendedName>
</protein>